<accession>A0ABV7WKB8</accession>
<dbReference type="Proteomes" id="UP001595685">
    <property type="component" value="Unassembled WGS sequence"/>
</dbReference>
<dbReference type="InterPro" id="IPR052716">
    <property type="entry name" value="MOSC_domain"/>
</dbReference>
<dbReference type="Pfam" id="PF03473">
    <property type="entry name" value="MOSC"/>
    <property type="match status" value="1"/>
</dbReference>
<dbReference type="InterPro" id="IPR005302">
    <property type="entry name" value="MoCF_Sase_C"/>
</dbReference>
<dbReference type="PANTHER" id="PTHR36930">
    <property type="entry name" value="METAL-SULFUR CLUSTER BIOSYNTHESIS PROTEINS YUAD-RELATED"/>
    <property type="match status" value="1"/>
</dbReference>
<evidence type="ECO:0000259" key="1">
    <source>
        <dbReference type="PROSITE" id="PS51340"/>
    </source>
</evidence>
<protein>
    <submittedName>
        <fullName evidence="2">MOSC domain-containing protein</fullName>
    </submittedName>
</protein>
<organism evidence="2 3">
    <name type="scientific">Aquipuribacter hungaricus</name>
    <dbReference type="NCBI Taxonomy" id="545624"/>
    <lineage>
        <taxon>Bacteria</taxon>
        <taxon>Bacillati</taxon>
        <taxon>Actinomycetota</taxon>
        <taxon>Actinomycetes</taxon>
        <taxon>Micrococcales</taxon>
        <taxon>Intrasporangiaceae</taxon>
        <taxon>Aquipuribacter</taxon>
    </lineage>
</organism>
<evidence type="ECO:0000313" key="2">
    <source>
        <dbReference type="EMBL" id="MFC3689809.1"/>
    </source>
</evidence>
<sequence>MSPAAVPPAAGLPAVGPSAVAGPPTVAAVHAAGRAPAHGFAKDARPAVALEPGSGVAGDRHAGRELREVHLVDLARYDLLRAGGADVGPGHLGENVTTTGVDLLALGAGALLRLGPTALVRVTGVRYPRHDDPATDPVGVSLDEDGVPVGRVGVFAVVERAGEVTAGDPVVVEHPGDGPLPPL</sequence>
<name>A0ABV7WKB8_9MICO</name>
<dbReference type="Gene3D" id="2.40.33.20">
    <property type="entry name" value="PK beta-barrel domain-like"/>
    <property type="match status" value="1"/>
</dbReference>
<dbReference type="SUPFAM" id="SSF50800">
    <property type="entry name" value="PK beta-barrel domain-like"/>
    <property type="match status" value="1"/>
</dbReference>
<keyword evidence="3" id="KW-1185">Reference proteome</keyword>
<reference evidence="3" key="1">
    <citation type="journal article" date="2019" name="Int. J. Syst. Evol. Microbiol.">
        <title>The Global Catalogue of Microorganisms (GCM) 10K type strain sequencing project: providing services to taxonomists for standard genome sequencing and annotation.</title>
        <authorList>
            <consortium name="The Broad Institute Genomics Platform"/>
            <consortium name="The Broad Institute Genome Sequencing Center for Infectious Disease"/>
            <person name="Wu L."/>
            <person name="Ma J."/>
        </authorList>
    </citation>
    <scope>NUCLEOTIDE SEQUENCE [LARGE SCALE GENOMIC DNA]</scope>
    <source>
        <strain evidence="3">NCAIM B.02333</strain>
    </source>
</reference>
<dbReference type="PANTHER" id="PTHR36930:SF1">
    <property type="entry name" value="MOSC DOMAIN-CONTAINING PROTEIN"/>
    <property type="match status" value="1"/>
</dbReference>
<dbReference type="InterPro" id="IPR011037">
    <property type="entry name" value="Pyrv_Knase-like_insert_dom_sf"/>
</dbReference>
<comment type="caution">
    <text evidence="2">The sequence shown here is derived from an EMBL/GenBank/DDBJ whole genome shotgun (WGS) entry which is preliminary data.</text>
</comment>
<proteinExistence type="predicted"/>
<dbReference type="PROSITE" id="PS51340">
    <property type="entry name" value="MOSC"/>
    <property type="match status" value="1"/>
</dbReference>
<gene>
    <name evidence="2" type="ORF">ACFOLH_15780</name>
</gene>
<dbReference type="EMBL" id="JBHRWW010000013">
    <property type="protein sequence ID" value="MFC3689809.1"/>
    <property type="molecule type" value="Genomic_DNA"/>
</dbReference>
<dbReference type="RefSeq" id="WP_376983928.1">
    <property type="nucleotide sequence ID" value="NZ_JBHRWW010000013.1"/>
</dbReference>
<feature type="domain" description="MOSC" evidence="1">
    <location>
        <begin position="42"/>
        <end position="173"/>
    </location>
</feature>
<evidence type="ECO:0000313" key="3">
    <source>
        <dbReference type="Proteomes" id="UP001595685"/>
    </source>
</evidence>